<dbReference type="Proteomes" id="UP000597761">
    <property type="component" value="Unassembled WGS sequence"/>
</dbReference>
<protein>
    <recommendedName>
        <fullName evidence="6">Type II secretion system protein GspF domain-containing protein</fullName>
    </recommendedName>
</protein>
<accession>A0ABQ1NMM7</accession>
<evidence type="ECO:0000313" key="4">
    <source>
        <dbReference type="EMBL" id="GGC80984.1"/>
    </source>
</evidence>
<feature type="signal peptide" evidence="3">
    <location>
        <begin position="1"/>
        <end position="21"/>
    </location>
</feature>
<proteinExistence type="predicted"/>
<keyword evidence="3" id="KW-0732">Signal</keyword>
<keyword evidence="5" id="KW-1185">Reference proteome</keyword>
<organism evidence="4 5">
    <name type="scientific">Tersicoccus solisilvae</name>
    <dbReference type="NCBI Taxonomy" id="1882339"/>
    <lineage>
        <taxon>Bacteria</taxon>
        <taxon>Bacillati</taxon>
        <taxon>Actinomycetota</taxon>
        <taxon>Actinomycetes</taxon>
        <taxon>Micrococcales</taxon>
        <taxon>Micrococcaceae</taxon>
        <taxon>Tersicoccus</taxon>
    </lineage>
</organism>
<evidence type="ECO:0000313" key="5">
    <source>
        <dbReference type="Proteomes" id="UP000597761"/>
    </source>
</evidence>
<name>A0ABQ1NMM7_9MICC</name>
<evidence type="ECO:0000256" key="3">
    <source>
        <dbReference type="SAM" id="SignalP"/>
    </source>
</evidence>
<keyword evidence="2" id="KW-0812">Transmembrane</keyword>
<dbReference type="EMBL" id="BMJI01000001">
    <property type="protein sequence ID" value="GGC80984.1"/>
    <property type="molecule type" value="Genomic_DNA"/>
</dbReference>
<feature type="chain" id="PRO_5046181355" description="Type II secretion system protein GspF domain-containing protein" evidence="3">
    <location>
        <begin position="22"/>
        <end position="270"/>
    </location>
</feature>
<evidence type="ECO:0008006" key="6">
    <source>
        <dbReference type="Google" id="ProtNLM"/>
    </source>
</evidence>
<evidence type="ECO:0000256" key="1">
    <source>
        <dbReference type="SAM" id="MobiDB-lite"/>
    </source>
</evidence>
<dbReference type="RefSeq" id="WP_188665761.1">
    <property type="nucleotide sequence ID" value="NZ_BMJI01000001.1"/>
</dbReference>
<evidence type="ECO:0000256" key="2">
    <source>
        <dbReference type="SAM" id="Phobius"/>
    </source>
</evidence>
<feature type="region of interest" description="Disordered" evidence="1">
    <location>
        <begin position="21"/>
        <end position="43"/>
    </location>
</feature>
<feature type="transmembrane region" description="Helical" evidence="2">
    <location>
        <begin position="242"/>
        <end position="261"/>
    </location>
</feature>
<keyword evidence="2" id="KW-1133">Transmembrane helix</keyword>
<gene>
    <name evidence="4" type="ORF">GCM10011512_04680</name>
</gene>
<sequence length="270" mass="27277">MTGPLTALLLAVAVLLGTAPAGPRRHGAGPDRHDAGRPGAPIRNRVRNRAPAVADLDEQVRTLRQISALLAAGRPLTTVWSDVLTGRAAAAAAARSSTAVVASRAQRAPAAGTGAVEAVLRAAERAARWGHDPTEALRAARHSPVAARGAAGRAVARALADGWAGLADCLDIARATGAPLAGLLDRFAAAQADARAADAARAAALAGPAVTVRILRWLPVAGLGLGILMGTDPVHVLTTTPAGWVLAALAAVLMVAGHLWVRRMLTVAAA</sequence>
<keyword evidence="2" id="KW-0472">Membrane</keyword>
<reference evidence="5" key="1">
    <citation type="journal article" date="2019" name="Int. J. Syst. Evol. Microbiol.">
        <title>The Global Catalogue of Microorganisms (GCM) 10K type strain sequencing project: providing services to taxonomists for standard genome sequencing and annotation.</title>
        <authorList>
            <consortium name="The Broad Institute Genomics Platform"/>
            <consortium name="The Broad Institute Genome Sequencing Center for Infectious Disease"/>
            <person name="Wu L."/>
            <person name="Ma J."/>
        </authorList>
    </citation>
    <scope>NUCLEOTIDE SEQUENCE [LARGE SCALE GENOMIC DNA]</scope>
    <source>
        <strain evidence="5">CGMCC 1.15480</strain>
    </source>
</reference>
<comment type="caution">
    <text evidence="4">The sequence shown here is derived from an EMBL/GenBank/DDBJ whole genome shotgun (WGS) entry which is preliminary data.</text>
</comment>